<dbReference type="InterPro" id="IPR020084">
    <property type="entry name" value="NUDIX_hydrolase_CS"/>
</dbReference>
<dbReference type="Gene3D" id="3.90.79.10">
    <property type="entry name" value="Nucleoside Triphosphate Pyrophosphohydrolase"/>
    <property type="match status" value="1"/>
</dbReference>
<dbReference type="PROSITE" id="PS51462">
    <property type="entry name" value="NUDIX"/>
    <property type="match status" value="1"/>
</dbReference>
<name>A0A2S6FL27_9PSED</name>
<dbReference type="PANTHER" id="PTHR43046">
    <property type="entry name" value="GDP-MANNOSE MANNOSYL HYDROLASE"/>
    <property type="match status" value="1"/>
</dbReference>
<sequence>MKVRATVICERDRQILLVRKPRSKWALPGGKVETGEAIAGAAARELQEETGLNVDQLLYIFEFDAGNTRHHVFEASVPEAENATPQNEIFECIWHSLNAFHDLDTSDATKSIIRTFLRRL</sequence>
<dbReference type="RefSeq" id="WP_104449957.1">
    <property type="nucleotide sequence ID" value="NZ_NIRS01000004.1"/>
</dbReference>
<dbReference type="CDD" id="cd04667">
    <property type="entry name" value="NUDIX_Hydrolase"/>
    <property type="match status" value="1"/>
</dbReference>
<evidence type="ECO:0000256" key="2">
    <source>
        <dbReference type="ARBA" id="ARBA00022801"/>
    </source>
</evidence>
<dbReference type="Pfam" id="PF00293">
    <property type="entry name" value="NUDIX"/>
    <property type="match status" value="1"/>
</dbReference>
<dbReference type="InterPro" id="IPR020476">
    <property type="entry name" value="Nudix_hydrolase"/>
</dbReference>
<feature type="domain" description="Nudix hydrolase" evidence="4">
    <location>
        <begin position="1"/>
        <end position="118"/>
    </location>
</feature>
<dbReference type="PANTHER" id="PTHR43046:SF14">
    <property type="entry name" value="MUTT_NUDIX FAMILY PROTEIN"/>
    <property type="match status" value="1"/>
</dbReference>
<evidence type="ECO:0000256" key="3">
    <source>
        <dbReference type="RuleBase" id="RU003476"/>
    </source>
</evidence>
<comment type="caution">
    <text evidence="5">The sequence shown here is derived from an EMBL/GenBank/DDBJ whole genome shotgun (WGS) entry which is preliminary data.</text>
</comment>
<evidence type="ECO:0000313" key="6">
    <source>
        <dbReference type="Proteomes" id="UP000238541"/>
    </source>
</evidence>
<dbReference type="PROSITE" id="PS00893">
    <property type="entry name" value="NUDIX_BOX"/>
    <property type="match status" value="1"/>
</dbReference>
<keyword evidence="2 3" id="KW-0378">Hydrolase</keyword>
<dbReference type="InterPro" id="IPR015797">
    <property type="entry name" value="NUDIX_hydrolase-like_dom_sf"/>
</dbReference>
<proteinExistence type="inferred from homology"/>
<dbReference type="AlphaFoldDB" id="A0A2S6FL27"/>
<accession>A0A2S6FL27</accession>
<protein>
    <submittedName>
        <fullName evidence="5">NUDIX hydrolase</fullName>
    </submittedName>
</protein>
<dbReference type="SUPFAM" id="SSF55811">
    <property type="entry name" value="Nudix"/>
    <property type="match status" value="1"/>
</dbReference>
<comment type="cofactor">
    <cofactor evidence="1">
        <name>Mg(2+)</name>
        <dbReference type="ChEBI" id="CHEBI:18420"/>
    </cofactor>
</comment>
<dbReference type="PRINTS" id="PR00502">
    <property type="entry name" value="NUDIXFAMILY"/>
</dbReference>
<dbReference type="GO" id="GO:0016787">
    <property type="term" value="F:hydrolase activity"/>
    <property type="evidence" value="ECO:0007669"/>
    <property type="project" value="UniProtKB-KW"/>
</dbReference>
<dbReference type="InterPro" id="IPR000086">
    <property type="entry name" value="NUDIX_hydrolase_dom"/>
</dbReference>
<dbReference type="EMBL" id="NIRS01000004">
    <property type="protein sequence ID" value="PPK38148.1"/>
    <property type="molecule type" value="Genomic_DNA"/>
</dbReference>
<evidence type="ECO:0000256" key="1">
    <source>
        <dbReference type="ARBA" id="ARBA00001946"/>
    </source>
</evidence>
<dbReference type="Proteomes" id="UP000238541">
    <property type="component" value="Unassembled WGS sequence"/>
</dbReference>
<keyword evidence="6" id="KW-1185">Reference proteome</keyword>
<reference evidence="6" key="1">
    <citation type="submission" date="2017-06" db="EMBL/GenBank/DDBJ databases">
        <authorList>
            <person name="Furmanczyk E.M."/>
        </authorList>
    </citation>
    <scope>NUCLEOTIDE SEQUENCE [LARGE SCALE GENOMIC DNA]</scope>
    <source>
        <strain evidence="6">AP3_16</strain>
    </source>
</reference>
<evidence type="ECO:0000259" key="4">
    <source>
        <dbReference type="PROSITE" id="PS51462"/>
    </source>
</evidence>
<organism evidence="5 6">
    <name type="scientific">Pseudomonas laurylsulfatiphila</name>
    <dbReference type="NCBI Taxonomy" id="2011015"/>
    <lineage>
        <taxon>Bacteria</taxon>
        <taxon>Pseudomonadati</taxon>
        <taxon>Pseudomonadota</taxon>
        <taxon>Gammaproteobacteria</taxon>
        <taxon>Pseudomonadales</taxon>
        <taxon>Pseudomonadaceae</taxon>
        <taxon>Pseudomonas</taxon>
    </lineage>
</organism>
<evidence type="ECO:0000313" key="5">
    <source>
        <dbReference type="EMBL" id="PPK38148.1"/>
    </source>
</evidence>
<comment type="similarity">
    <text evidence="3">Belongs to the Nudix hydrolase family.</text>
</comment>
<gene>
    <name evidence="5" type="ORF">CD175_14895</name>
</gene>